<feature type="transmembrane region" description="Helical" evidence="1">
    <location>
        <begin position="195"/>
        <end position="214"/>
    </location>
</feature>
<feature type="transmembrane region" description="Helical" evidence="1">
    <location>
        <begin position="88"/>
        <end position="109"/>
    </location>
</feature>
<evidence type="ECO:0000259" key="2">
    <source>
        <dbReference type="Pfam" id="PF02517"/>
    </source>
</evidence>
<organism evidence="3 4">
    <name type="scientific">Asanoa siamensis</name>
    <dbReference type="NCBI Taxonomy" id="926357"/>
    <lineage>
        <taxon>Bacteria</taxon>
        <taxon>Bacillati</taxon>
        <taxon>Actinomycetota</taxon>
        <taxon>Actinomycetes</taxon>
        <taxon>Micromonosporales</taxon>
        <taxon>Micromonosporaceae</taxon>
        <taxon>Asanoa</taxon>
    </lineage>
</organism>
<keyword evidence="1" id="KW-0812">Transmembrane</keyword>
<evidence type="ECO:0000313" key="3">
    <source>
        <dbReference type="EMBL" id="GIF71710.1"/>
    </source>
</evidence>
<protein>
    <recommendedName>
        <fullName evidence="2">CAAX prenyl protease 2/Lysostaphin resistance protein A-like domain-containing protein</fullName>
    </recommendedName>
</protein>
<dbReference type="InterPro" id="IPR003675">
    <property type="entry name" value="Rce1/LyrA-like_dom"/>
</dbReference>
<feature type="domain" description="CAAX prenyl protease 2/Lysostaphin resistance protein A-like" evidence="2">
    <location>
        <begin position="131"/>
        <end position="233"/>
    </location>
</feature>
<keyword evidence="1" id="KW-0472">Membrane</keyword>
<sequence>MTEALTLESAQAGDFPYYRTLSRRRVLLLGAGGLAGLAAFWGVGWFLHDTYTVLVPTALFVAVPLTALAVATRGSIGGLFRRVTGRDLLAMLGYALLCIVATVVMGFFVGQVSGATRNAVFDQIEYATPTWLAMFYPQSAVQLLGEELLTILPFLALLHWFAVRRAMDRTKAVVLAWVISSVGFGLVHLPAYQWNVLQCVLVVGAARLVLTWSYIRTKNLWVAYGAHVLNDWLLITPFILGEVASR</sequence>
<feature type="transmembrane region" description="Helical" evidence="1">
    <location>
        <begin position="53"/>
        <end position="76"/>
    </location>
</feature>
<comment type="caution">
    <text evidence="3">The sequence shown here is derived from an EMBL/GenBank/DDBJ whole genome shotgun (WGS) entry which is preliminary data.</text>
</comment>
<feature type="transmembrane region" description="Helical" evidence="1">
    <location>
        <begin position="26"/>
        <end position="47"/>
    </location>
</feature>
<dbReference type="Pfam" id="PF02517">
    <property type="entry name" value="Rce1-like"/>
    <property type="match status" value="1"/>
</dbReference>
<feature type="transmembrane region" description="Helical" evidence="1">
    <location>
        <begin position="140"/>
        <end position="160"/>
    </location>
</feature>
<dbReference type="EMBL" id="BONE01000007">
    <property type="protein sequence ID" value="GIF71710.1"/>
    <property type="molecule type" value="Genomic_DNA"/>
</dbReference>
<feature type="transmembrane region" description="Helical" evidence="1">
    <location>
        <begin position="172"/>
        <end position="189"/>
    </location>
</feature>
<keyword evidence="1" id="KW-1133">Transmembrane helix</keyword>
<name>A0ABQ4CK89_9ACTN</name>
<keyword evidence="4" id="KW-1185">Reference proteome</keyword>
<gene>
    <name evidence="3" type="ORF">Asi02nite_12280</name>
</gene>
<proteinExistence type="predicted"/>
<reference evidence="3 4" key="1">
    <citation type="submission" date="2021-01" db="EMBL/GenBank/DDBJ databases">
        <title>Whole genome shotgun sequence of Asanoa siamensis NBRC 107932.</title>
        <authorList>
            <person name="Komaki H."/>
            <person name="Tamura T."/>
        </authorList>
    </citation>
    <scope>NUCLEOTIDE SEQUENCE [LARGE SCALE GENOMIC DNA]</scope>
    <source>
        <strain evidence="3 4">NBRC 107932</strain>
    </source>
</reference>
<evidence type="ECO:0000256" key="1">
    <source>
        <dbReference type="SAM" id="Phobius"/>
    </source>
</evidence>
<evidence type="ECO:0000313" key="4">
    <source>
        <dbReference type="Proteomes" id="UP000604117"/>
    </source>
</evidence>
<dbReference type="Proteomes" id="UP000604117">
    <property type="component" value="Unassembled WGS sequence"/>
</dbReference>
<accession>A0ABQ4CK89</accession>
<dbReference type="RefSeq" id="WP_203711190.1">
    <property type="nucleotide sequence ID" value="NZ_BONE01000007.1"/>
</dbReference>